<dbReference type="SUPFAM" id="SSF69593">
    <property type="entry name" value="Glycerol-3-phosphate (1)-acyltransferase"/>
    <property type="match status" value="1"/>
</dbReference>
<sequence length="290" mass="33767">MVLVKSIRYCYFQIMGLNMKLLNFKKLKLPRLRLIRTDPFGNVILLKRALIGMLAVVTYSRFNIVNKLKIEGTEYLMDLPDKNVMFISNHQTYYADVMALYHIFCSVKWRFRDTVRYPIYFLLPRANSYYVAAEETMKDSGLIPKIFSYTGAVTVRRSWRAKGQEIQRGADRKAPEKIQKALEYGWVVNFPQGTTKPYAPVRRGVAHLIKEYNPIVVPVVINGFRRAFDKKGLKFKKKGTTLSVRFKPPIRFDDSYTLDQIQEEIARLIEQEPERAKIFSTTEPSIQAES</sequence>
<organism evidence="5 6">
    <name type="scientific">Thermoflexibacter ruber</name>
    <dbReference type="NCBI Taxonomy" id="1003"/>
    <lineage>
        <taxon>Bacteria</taxon>
        <taxon>Pseudomonadati</taxon>
        <taxon>Bacteroidota</taxon>
        <taxon>Cytophagia</taxon>
        <taxon>Cytophagales</taxon>
        <taxon>Thermoflexibacteraceae</taxon>
        <taxon>Thermoflexibacter</taxon>
    </lineage>
</organism>
<dbReference type="GO" id="GO:0006654">
    <property type="term" value="P:phosphatidic acid biosynthetic process"/>
    <property type="evidence" value="ECO:0007669"/>
    <property type="project" value="TreeGrafter"/>
</dbReference>
<gene>
    <name evidence="5" type="ORF">SAMN04488541_102328</name>
</gene>
<evidence type="ECO:0000256" key="2">
    <source>
        <dbReference type="ARBA" id="ARBA00022679"/>
    </source>
</evidence>
<dbReference type="Proteomes" id="UP000199513">
    <property type="component" value="Unassembled WGS sequence"/>
</dbReference>
<dbReference type="PANTHER" id="PTHR10434">
    <property type="entry name" value="1-ACYL-SN-GLYCEROL-3-PHOSPHATE ACYLTRANSFERASE"/>
    <property type="match status" value="1"/>
</dbReference>
<dbReference type="CDD" id="cd07989">
    <property type="entry name" value="LPLAT_AGPAT-like"/>
    <property type="match status" value="1"/>
</dbReference>
<reference evidence="5 6" key="1">
    <citation type="submission" date="2016-10" db="EMBL/GenBank/DDBJ databases">
        <authorList>
            <person name="de Groot N.N."/>
        </authorList>
    </citation>
    <scope>NUCLEOTIDE SEQUENCE [LARGE SCALE GENOMIC DNA]</scope>
    <source>
        <strain>GEY</strain>
        <strain evidence="6">DSM 9560</strain>
    </source>
</reference>
<dbReference type="InterPro" id="IPR002123">
    <property type="entry name" value="Plipid/glycerol_acylTrfase"/>
</dbReference>
<dbReference type="Pfam" id="PF01553">
    <property type="entry name" value="Acyltransferase"/>
    <property type="match status" value="1"/>
</dbReference>
<dbReference type="SMART" id="SM00563">
    <property type="entry name" value="PlsC"/>
    <property type="match status" value="1"/>
</dbReference>
<name>A0A1I2HEZ3_9BACT</name>
<keyword evidence="3 5" id="KW-0012">Acyltransferase</keyword>
<dbReference type="GO" id="GO:0003841">
    <property type="term" value="F:1-acylglycerol-3-phosphate O-acyltransferase activity"/>
    <property type="evidence" value="ECO:0007669"/>
    <property type="project" value="TreeGrafter"/>
</dbReference>
<dbReference type="EMBL" id="FONY01000023">
    <property type="protein sequence ID" value="SFF27487.1"/>
    <property type="molecule type" value="Genomic_DNA"/>
</dbReference>
<evidence type="ECO:0000313" key="6">
    <source>
        <dbReference type="Proteomes" id="UP000199513"/>
    </source>
</evidence>
<feature type="domain" description="Phospholipid/glycerol acyltransferase" evidence="4">
    <location>
        <begin position="84"/>
        <end position="224"/>
    </location>
</feature>
<proteinExistence type="predicted"/>
<evidence type="ECO:0000256" key="3">
    <source>
        <dbReference type="ARBA" id="ARBA00023315"/>
    </source>
</evidence>
<evidence type="ECO:0000259" key="4">
    <source>
        <dbReference type="SMART" id="SM00563"/>
    </source>
</evidence>
<dbReference type="PANTHER" id="PTHR10434:SF11">
    <property type="entry name" value="1-ACYL-SN-GLYCEROL-3-PHOSPHATE ACYLTRANSFERASE"/>
    <property type="match status" value="1"/>
</dbReference>
<protein>
    <submittedName>
        <fullName evidence="5">1-acyl-sn-glycerol-3-phosphate acyltransferase</fullName>
    </submittedName>
</protein>
<accession>A0A1I2HEZ3</accession>
<dbReference type="STRING" id="1003.SAMN04488541_102328"/>
<dbReference type="AlphaFoldDB" id="A0A1I2HEZ3"/>
<evidence type="ECO:0000256" key="1">
    <source>
        <dbReference type="ARBA" id="ARBA00005189"/>
    </source>
</evidence>
<keyword evidence="6" id="KW-1185">Reference proteome</keyword>
<comment type="pathway">
    <text evidence="1">Lipid metabolism.</text>
</comment>
<evidence type="ECO:0000313" key="5">
    <source>
        <dbReference type="EMBL" id="SFF27487.1"/>
    </source>
</evidence>
<keyword evidence="2 5" id="KW-0808">Transferase</keyword>